<evidence type="ECO:0000313" key="3">
    <source>
        <dbReference type="Proteomes" id="UP001165063"/>
    </source>
</evidence>
<accession>A0A9W6T6V7</accession>
<feature type="compositionally biased region" description="Polar residues" evidence="1">
    <location>
        <begin position="42"/>
        <end position="59"/>
    </location>
</feature>
<comment type="caution">
    <text evidence="2">The sequence shown here is derived from an EMBL/GenBank/DDBJ whole genome shotgun (WGS) entry which is preliminary data.</text>
</comment>
<protein>
    <submittedName>
        <fullName evidence="2">Unnamed protein product</fullName>
    </submittedName>
</protein>
<name>A0A9W6T6V7_AMBMO</name>
<organism evidence="2 3">
    <name type="scientific">Ambrosiozyma monospora</name>
    <name type="common">Yeast</name>
    <name type="synonym">Endomycopsis monosporus</name>
    <dbReference type="NCBI Taxonomy" id="43982"/>
    <lineage>
        <taxon>Eukaryota</taxon>
        <taxon>Fungi</taxon>
        <taxon>Dikarya</taxon>
        <taxon>Ascomycota</taxon>
        <taxon>Saccharomycotina</taxon>
        <taxon>Pichiomycetes</taxon>
        <taxon>Pichiales</taxon>
        <taxon>Pichiaceae</taxon>
        <taxon>Ambrosiozyma</taxon>
    </lineage>
</organism>
<feature type="region of interest" description="Disordered" evidence="1">
    <location>
        <begin position="1"/>
        <end position="136"/>
    </location>
</feature>
<dbReference type="AlphaFoldDB" id="A0A9W6T6V7"/>
<feature type="compositionally biased region" description="Polar residues" evidence="1">
    <location>
        <begin position="103"/>
        <end position="120"/>
    </location>
</feature>
<feature type="compositionally biased region" description="Basic and acidic residues" evidence="1">
    <location>
        <begin position="180"/>
        <end position="190"/>
    </location>
</feature>
<evidence type="ECO:0000256" key="1">
    <source>
        <dbReference type="SAM" id="MobiDB-lite"/>
    </source>
</evidence>
<proteinExistence type="predicted"/>
<feature type="compositionally biased region" description="Polar residues" evidence="1">
    <location>
        <begin position="1"/>
        <end position="18"/>
    </location>
</feature>
<feature type="compositionally biased region" description="Polar residues" evidence="1">
    <location>
        <begin position="191"/>
        <end position="200"/>
    </location>
</feature>
<dbReference type="EMBL" id="BSXU01012690">
    <property type="protein sequence ID" value="GME77759.1"/>
    <property type="molecule type" value="Genomic_DNA"/>
</dbReference>
<reference evidence="2" key="1">
    <citation type="submission" date="2023-04" db="EMBL/GenBank/DDBJ databases">
        <title>Ambrosiozyma monospora NBRC 1965.</title>
        <authorList>
            <person name="Ichikawa N."/>
            <person name="Sato H."/>
            <person name="Tonouchi N."/>
        </authorList>
    </citation>
    <scope>NUCLEOTIDE SEQUENCE</scope>
    <source>
        <strain evidence="2">NBRC 1965</strain>
    </source>
</reference>
<evidence type="ECO:0000313" key="2">
    <source>
        <dbReference type="EMBL" id="GME77759.1"/>
    </source>
</evidence>
<feature type="compositionally biased region" description="Low complexity" evidence="1">
    <location>
        <begin position="81"/>
        <end position="91"/>
    </location>
</feature>
<feature type="compositionally biased region" description="Low complexity" evidence="1">
    <location>
        <begin position="201"/>
        <end position="215"/>
    </location>
</feature>
<keyword evidence="3" id="KW-1185">Reference proteome</keyword>
<feature type="region of interest" description="Disordered" evidence="1">
    <location>
        <begin position="180"/>
        <end position="258"/>
    </location>
</feature>
<sequence length="258" mass="28630">MSSPKNQQHSPNSGIFHSLSRKFSQKNQPHSNRPVIIHSAPGANSPNGPQQISSAQLSNAHRLAPSSPFMQQVAPKLSSPQQLQQQQQQQIQRHRSKGEIPSAVNTPVASPYLNQKQHLTSDSSKSNSTGSGGSSVVQVKTPFVAEEQCAEVIYPEAEKVTSFGKDEDTEMYPGSVRISSTKENHLDNLRHNNNSNDGLKQQQQALQQQAQIHQQKPMPPVPKSSGRVARQHGNQLTLSEQERRREIRRAKEKNLHCL</sequence>
<dbReference type="Proteomes" id="UP001165063">
    <property type="component" value="Unassembled WGS sequence"/>
</dbReference>
<gene>
    <name evidence="2" type="ORF">Amon01_000970400</name>
</gene>